<evidence type="ECO:0000256" key="1">
    <source>
        <dbReference type="ARBA" id="ARBA00004430"/>
    </source>
</evidence>
<reference evidence="4 5" key="1">
    <citation type="journal article" date="2010" name="Plant Cell">
        <title>The Chlorella variabilis NC64A genome reveals adaptation to photosymbiosis, coevolution with viruses, and cryptic sex.</title>
        <authorList>
            <person name="Blanc G."/>
            <person name="Duncan G."/>
            <person name="Agarkova I."/>
            <person name="Borodovsky M."/>
            <person name="Gurnon J."/>
            <person name="Kuo A."/>
            <person name="Lindquist E."/>
            <person name="Lucas S."/>
            <person name="Pangilinan J."/>
            <person name="Polle J."/>
            <person name="Salamov A."/>
            <person name="Terry A."/>
            <person name="Yamada T."/>
            <person name="Dunigan D.D."/>
            <person name="Grigoriev I.V."/>
            <person name="Claverie J.M."/>
            <person name="Van Etten J.L."/>
        </authorList>
    </citation>
    <scope>NUCLEOTIDE SEQUENCE [LARGE SCALE GENOMIC DNA]</scope>
    <source>
        <strain evidence="4 5">NC64A</strain>
    </source>
</reference>
<dbReference type="GO" id="GO:0005930">
    <property type="term" value="C:axoneme"/>
    <property type="evidence" value="ECO:0007669"/>
    <property type="project" value="UniProtKB-SubCell"/>
</dbReference>
<dbReference type="Proteomes" id="UP000008141">
    <property type="component" value="Unassembled WGS sequence"/>
</dbReference>
<dbReference type="EMBL" id="GL433860">
    <property type="protein sequence ID" value="EFN51878.1"/>
    <property type="molecule type" value="Genomic_DNA"/>
</dbReference>
<keyword evidence="5" id="KW-1185">Reference proteome</keyword>
<evidence type="ECO:0000313" key="5">
    <source>
        <dbReference type="Proteomes" id="UP000008141"/>
    </source>
</evidence>
<dbReference type="KEGG" id="cvr:CHLNCDRAFT_139801"/>
<dbReference type="AlphaFoldDB" id="E1ZR01"/>
<keyword evidence="3" id="KW-0677">Repeat</keyword>
<dbReference type="InParanoid" id="E1ZR01"/>
<protein>
    <recommendedName>
        <fullName evidence="6">F-box domain-containing protein</fullName>
    </recommendedName>
</protein>
<evidence type="ECO:0000256" key="2">
    <source>
        <dbReference type="ARBA" id="ARBA00022614"/>
    </source>
</evidence>
<organism evidence="5">
    <name type="scientific">Chlorella variabilis</name>
    <name type="common">Green alga</name>
    <dbReference type="NCBI Taxonomy" id="554065"/>
    <lineage>
        <taxon>Eukaryota</taxon>
        <taxon>Viridiplantae</taxon>
        <taxon>Chlorophyta</taxon>
        <taxon>core chlorophytes</taxon>
        <taxon>Trebouxiophyceae</taxon>
        <taxon>Chlorellales</taxon>
        <taxon>Chlorellaceae</taxon>
        <taxon>Chlorella clade</taxon>
        <taxon>Chlorella</taxon>
    </lineage>
</organism>
<name>E1ZR01_CHLVA</name>
<accession>E1ZR01</accession>
<sequence length="424" mass="45628">MVHVAIDDLPLIWSQFINFQKQLLRALQGSGPATGDAASAATDGTLATAAMAPAVLGTPGLVQQLILGHLTLLDKLRLRATCSALRHASPAWFAQATVVVKLTGAAGAALATWLRQHSGKLTFLELPMYCGFAATGDVASLWQLTALRRLRLGYWRCDGSWRGMAALRQLQHLELYLDRRGMIMHNGRRPYQDLSASLSALTCLTFLKLELETSDNVSPPLPAGDAVCYQHLQPLGRLQRLRLVNTGGGADVAAALPSLTALTHLHCTAPPGAAPVDWQHLGWAAELQELTLDHCYIRRLPGALSSLAALTSLRIINDNLSGLEPLSALHQLQELELIRCRLAAVPDQLSALTALTWLSLGYNRSLVGGGWEHLLPLTRLRTLRLEDVPLPAGVHPEVVEKLPAAERVQLLAAAARAGAATAVF</sequence>
<dbReference type="SUPFAM" id="SSF52047">
    <property type="entry name" value="RNI-like"/>
    <property type="match status" value="1"/>
</dbReference>
<evidence type="ECO:0000313" key="4">
    <source>
        <dbReference type="EMBL" id="EFN51878.1"/>
    </source>
</evidence>
<dbReference type="GeneID" id="17351231"/>
<dbReference type="STRING" id="554065.E1ZR01"/>
<dbReference type="RefSeq" id="XP_005843980.1">
    <property type="nucleotide sequence ID" value="XM_005843918.1"/>
</dbReference>
<dbReference type="Gene3D" id="3.80.10.10">
    <property type="entry name" value="Ribonuclease Inhibitor"/>
    <property type="match status" value="1"/>
</dbReference>
<dbReference type="PANTHER" id="PTHR48051:SF1">
    <property type="entry name" value="RAS SUPPRESSOR PROTEIN 1"/>
    <property type="match status" value="1"/>
</dbReference>
<keyword evidence="2" id="KW-0433">Leucine-rich repeat</keyword>
<evidence type="ECO:0008006" key="6">
    <source>
        <dbReference type="Google" id="ProtNLM"/>
    </source>
</evidence>
<dbReference type="OrthoDB" id="2016266at2759"/>
<evidence type="ECO:0000256" key="3">
    <source>
        <dbReference type="ARBA" id="ARBA00022737"/>
    </source>
</evidence>
<dbReference type="InterPro" id="IPR032675">
    <property type="entry name" value="LRR_dom_sf"/>
</dbReference>
<gene>
    <name evidence="4" type="ORF">CHLNCDRAFT_139801</name>
</gene>
<dbReference type="InterPro" id="IPR050216">
    <property type="entry name" value="LRR_domain-containing"/>
</dbReference>
<dbReference type="PANTHER" id="PTHR48051">
    <property type="match status" value="1"/>
</dbReference>
<proteinExistence type="predicted"/>
<comment type="subcellular location">
    <subcellularLocation>
        <location evidence="1">Cytoplasm</location>
        <location evidence="1">Cytoskeleton</location>
        <location evidence="1">Cilium axoneme</location>
    </subcellularLocation>
</comment>